<comment type="caution">
    <text evidence="2">The sequence shown here is derived from an EMBL/GenBank/DDBJ whole genome shotgun (WGS) entry which is preliminary data.</text>
</comment>
<evidence type="ECO:0000313" key="3">
    <source>
        <dbReference type="Proteomes" id="UP001187192"/>
    </source>
</evidence>
<gene>
    <name evidence="2" type="ORF">TIFTF001_056210</name>
</gene>
<accession>A0AA88EGD9</accession>
<feature type="region of interest" description="Disordered" evidence="1">
    <location>
        <begin position="18"/>
        <end position="52"/>
    </location>
</feature>
<name>A0AA88EGD9_FICCA</name>
<protein>
    <submittedName>
        <fullName evidence="2">Uncharacterized protein</fullName>
    </submittedName>
</protein>
<evidence type="ECO:0000256" key="1">
    <source>
        <dbReference type="SAM" id="MobiDB-lite"/>
    </source>
</evidence>
<evidence type="ECO:0000313" key="2">
    <source>
        <dbReference type="EMBL" id="GMN74469.1"/>
    </source>
</evidence>
<feature type="compositionally biased region" description="Low complexity" evidence="1">
    <location>
        <begin position="42"/>
        <end position="52"/>
    </location>
</feature>
<feature type="non-terminal residue" evidence="2">
    <location>
        <position position="52"/>
    </location>
</feature>
<proteinExistence type="predicted"/>
<dbReference type="Proteomes" id="UP001187192">
    <property type="component" value="Unassembled WGS sequence"/>
</dbReference>
<dbReference type="EMBL" id="BTGU01019946">
    <property type="protein sequence ID" value="GMN74469.1"/>
    <property type="molecule type" value="Genomic_DNA"/>
</dbReference>
<sequence>MPVSSNASVLSTVAASAPVASSSSSFQTAGPSPLASGRSLEKPSSSLLSSDL</sequence>
<keyword evidence="3" id="KW-1185">Reference proteome</keyword>
<dbReference type="AlphaFoldDB" id="A0AA88EGD9"/>
<organism evidence="2 3">
    <name type="scientific">Ficus carica</name>
    <name type="common">Common fig</name>
    <dbReference type="NCBI Taxonomy" id="3494"/>
    <lineage>
        <taxon>Eukaryota</taxon>
        <taxon>Viridiplantae</taxon>
        <taxon>Streptophyta</taxon>
        <taxon>Embryophyta</taxon>
        <taxon>Tracheophyta</taxon>
        <taxon>Spermatophyta</taxon>
        <taxon>Magnoliopsida</taxon>
        <taxon>eudicotyledons</taxon>
        <taxon>Gunneridae</taxon>
        <taxon>Pentapetalae</taxon>
        <taxon>rosids</taxon>
        <taxon>fabids</taxon>
        <taxon>Rosales</taxon>
        <taxon>Moraceae</taxon>
        <taxon>Ficeae</taxon>
        <taxon>Ficus</taxon>
    </lineage>
</organism>
<reference evidence="2" key="1">
    <citation type="submission" date="2023-07" db="EMBL/GenBank/DDBJ databases">
        <title>draft genome sequence of fig (Ficus carica).</title>
        <authorList>
            <person name="Takahashi T."/>
            <person name="Nishimura K."/>
        </authorList>
    </citation>
    <scope>NUCLEOTIDE SEQUENCE</scope>
</reference>